<evidence type="ECO:0008006" key="4">
    <source>
        <dbReference type="Google" id="ProtNLM"/>
    </source>
</evidence>
<keyword evidence="3" id="KW-1185">Reference proteome</keyword>
<feature type="signal peptide" evidence="1">
    <location>
        <begin position="1"/>
        <end position="30"/>
    </location>
</feature>
<dbReference type="PROSITE" id="PS51257">
    <property type="entry name" value="PROKAR_LIPOPROTEIN"/>
    <property type="match status" value="1"/>
</dbReference>
<dbReference type="GO" id="GO:0009055">
    <property type="term" value="F:electron transfer activity"/>
    <property type="evidence" value="ECO:0007669"/>
    <property type="project" value="InterPro"/>
</dbReference>
<reference evidence="2 3" key="1">
    <citation type="submission" date="2017-02" db="EMBL/GenBank/DDBJ databases">
        <authorList>
            <person name="Peterson S.W."/>
        </authorList>
    </citation>
    <scope>NUCLEOTIDE SEQUENCE [LARGE SCALE GENOMIC DNA]</scope>
    <source>
        <strain evidence="2 3">DSM 22335</strain>
    </source>
</reference>
<evidence type="ECO:0000313" key="2">
    <source>
        <dbReference type="EMBL" id="SKA07212.1"/>
    </source>
</evidence>
<dbReference type="RefSeq" id="WP_078832203.1">
    <property type="nucleotide sequence ID" value="NZ_FUWH01000009.1"/>
</dbReference>
<dbReference type="SUPFAM" id="SSF46626">
    <property type="entry name" value="Cytochrome c"/>
    <property type="match status" value="1"/>
</dbReference>
<protein>
    <recommendedName>
        <fullName evidence="4">Cytochrome c domain-containing protein</fullName>
    </recommendedName>
</protein>
<name>A0A1T4QTX4_9BACT</name>
<dbReference type="Proteomes" id="UP000190888">
    <property type="component" value="Unassembled WGS sequence"/>
</dbReference>
<proteinExistence type="predicted"/>
<dbReference type="GO" id="GO:0020037">
    <property type="term" value="F:heme binding"/>
    <property type="evidence" value="ECO:0007669"/>
    <property type="project" value="InterPro"/>
</dbReference>
<dbReference type="AlphaFoldDB" id="A0A1T4QTX4"/>
<gene>
    <name evidence="2" type="ORF">SAMN04488132_109108</name>
</gene>
<evidence type="ECO:0000256" key="1">
    <source>
        <dbReference type="SAM" id="SignalP"/>
    </source>
</evidence>
<sequence length="201" mass="20822">MIALTKKSVLYGVLAAIALIAACKKDTAVADPTPPVIPTNPCAGKNISFTSTYVATSPCVKNGTVTVNATGSIGFTYSIDGGGFQTSPTFTNLSQGDHMLLVKDMAGCSKAGSVNVPLQQAGTLYNAVKTLLINNCNNCHSGANANGGKDFTNDCVIVNSADRIKVRAVDGLPTFMPATPLSKVDQTKITDWIAAGGRYTD</sequence>
<dbReference type="EMBL" id="FUWH01000009">
    <property type="protein sequence ID" value="SKA07212.1"/>
    <property type="molecule type" value="Genomic_DNA"/>
</dbReference>
<accession>A0A1T4QTX4</accession>
<evidence type="ECO:0000313" key="3">
    <source>
        <dbReference type="Proteomes" id="UP000190888"/>
    </source>
</evidence>
<dbReference type="InterPro" id="IPR036909">
    <property type="entry name" value="Cyt_c-like_dom_sf"/>
</dbReference>
<dbReference type="OrthoDB" id="1524994at2"/>
<keyword evidence="1" id="KW-0732">Signal</keyword>
<feature type="chain" id="PRO_5012504531" description="Cytochrome c domain-containing protein" evidence="1">
    <location>
        <begin position="31"/>
        <end position="201"/>
    </location>
</feature>
<organism evidence="2 3">
    <name type="scientific">Sediminibacterium ginsengisoli</name>
    <dbReference type="NCBI Taxonomy" id="413434"/>
    <lineage>
        <taxon>Bacteria</taxon>
        <taxon>Pseudomonadati</taxon>
        <taxon>Bacteroidota</taxon>
        <taxon>Chitinophagia</taxon>
        <taxon>Chitinophagales</taxon>
        <taxon>Chitinophagaceae</taxon>
        <taxon>Sediminibacterium</taxon>
    </lineage>
</organism>